<sequence>MENVSCQPYCQSPHYADNSIFLDRGSPSFFCRGNDPALTHSFSVMSVGCKTIY</sequence>
<accession>A0A0E9RKB8</accession>
<evidence type="ECO:0000313" key="1">
    <source>
        <dbReference type="EMBL" id="JAH28773.1"/>
    </source>
</evidence>
<name>A0A0E9RKB8_ANGAN</name>
<reference evidence="1" key="1">
    <citation type="submission" date="2014-11" db="EMBL/GenBank/DDBJ databases">
        <authorList>
            <person name="Amaro Gonzalez C."/>
        </authorList>
    </citation>
    <scope>NUCLEOTIDE SEQUENCE</scope>
</reference>
<organism evidence="1">
    <name type="scientific">Anguilla anguilla</name>
    <name type="common">European freshwater eel</name>
    <name type="synonym">Muraena anguilla</name>
    <dbReference type="NCBI Taxonomy" id="7936"/>
    <lineage>
        <taxon>Eukaryota</taxon>
        <taxon>Metazoa</taxon>
        <taxon>Chordata</taxon>
        <taxon>Craniata</taxon>
        <taxon>Vertebrata</taxon>
        <taxon>Euteleostomi</taxon>
        <taxon>Actinopterygii</taxon>
        <taxon>Neopterygii</taxon>
        <taxon>Teleostei</taxon>
        <taxon>Anguilliformes</taxon>
        <taxon>Anguillidae</taxon>
        <taxon>Anguilla</taxon>
    </lineage>
</organism>
<proteinExistence type="predicted"/>
<dbReference type="EMBL" id="GBXM01079804">
    <property type="protein sequence ID" value="JAH28773.1"/>
    <property type="molecule type" value="Transcribed_RNA"/>
</dbReference>
<reference evidence="1" key="2">
    <citation type="journal article" date="2015" name="Fish Shellfish Immunol.">
        <title>Early steps in the European eel (Anguilla anguilla)-Vibrio vulnificus interaction in the gills: Role of the RtxA13 toxin.</title>
        <authorList>
            <person name="Callol A."/>
            <person name="Pajuelo D."/>
            <person name="Ebbesson L."/>
            <person name="Teles M."/>
            <person name="MacKenzie S."/>
            <person name="Amaro C."/>
        </authorList>
    </citation>
    <scope>NUCLEOTIDE SEQUENCE</scope>
</reference>
<protein>
    <submittedName>
        <fullName evidence="1">Uncharacterized protein</fullName>
    </submittedName>
</protein>
<dbReference type="AlphaFoldDB" id="A0A0E9RKB8"/>